<organism evidence="2 3">
    <name type="scientific">'Catharanthus roseus' aster yellows phytoplasma</name>
    <dbReference type="NCBI Taxonomy" id="1193712"/>
    <lineage>
        <taxon>Bacteria</taxon>
        <taxon>Bacillati</taxon>
        <taxon>Mycoplasmatota</taxon>
        <taxon>Mollicutes</taxon>
        <taxon>Acholeplasmatales</taxon>
        <taxon>Acholeplasmataceae</taxon>
        <taxon>Candidatus Phytoplasma</taxon>
        <taxon>16SrI (Aster yellows group)</taxon>
    </lineage>
</organism>
<evidence type="ECO:0000313" key="2">
    <source>
        <dbReference type="EMBL" id="QBF23778.1"/>
    </source>
</evidence>
<sequence>MIRKIPRKKLIKLLVILTSIAFLSYLIYDFNPQVFNNRPYLDYTQVSKKIENKDYNREIRLFQHETFLRSQPYFILLLTDNNKK</sequence>
<evidence type="ECO:0000256" key="1">
    <source>
        <dbReference type="SAM" id="Phobius"/>
    </source>
</evidence>
<gene>
    <name evidence="2" type="ORF">EXT02_00905</name>
</gene>
<keyword evidence="1" id="KW-0812">Transmembrane</keyword>
<feature type="transmembrane region" description="Helical" evidence="1">
    <location>
        <begin position="10"/>
        <end position="28"/>
    </location>
</feature>
<dbReference type="Proteomes" id="UP000289726">
    <property type="component" value="Chromosome"/>
</dbReference>
<dbReference type="RefSeq" id="WP_130427517.1">
    <property type="nucleotide sequence ID" value="NZ_CP035949.1"/>
</dbReference>
<keyword evidence="1" id="KW-1133">Transmembrane helix</keyword>
<dbReference type="AlphaFoldDB" id="A0A4P6MCX3"/>
<protein>
    <submittedName>
        <fullName evidence="2">Uncharacterized protein</fullName>
    </submittedName>
</protein>
<name>A0A4P6MCX3_9MOLU</name>
<dbReference type="EMBL" id="CP035949">
    <property type="protein sequence ID" value="QBF23778.1"/>
    <property type="molecule type" value="Genomic_DNA"/>
</dbReference>
<keyword evidence="1" id="KW-0472">Membrane</keyword>
<reference evidence="2 3" key="1">
    <citation type="submission" date="2019-02" db="EMBL/GenBank/DDBJ databases">
        <title>Draft Genome Sequence of Maize Bushy Stunt-like Phytoplasma group 16SrI-B (Aster yellows) in South Africa.</title>
        <authorList>
            <person name="Coetzee B."/>
            <person name="Douglas-Smit N."/>
            <person name="Maree H.J."/>
            <person name="Burger J.T."/>
            <person name="Kruger K."/>
            <person name="Pietersen G."/>
        </authorList>
    </citation>
    <scope>NUCLEOTIDE SEQUENCE [LARGE SCALE GENOMIC DNA]</scope>
    <source>
        <strain evidence="2 3">De Villa</strain>
    </source>
</reference>
<proteinExistence type="predicted"/>
<evidence type="ECO:0000313" key="3">
    <source>
        <dbReference type="Proteomes" id="UP000289726"/>
    </source>
</evidence>
<accession>A0A4P6MCX3</accession>
<keyword evidence="3" id="KW-1185">Reference proteome</keyword>